<dbReference type="Proteomes" id="UP000077763">
    <property type="component" value="Unassembled WGS sequence"/>
</dbReference>
<organism evidence="1 2">
    <name type="scientific">Methylomonas methanica</name>
    <dbReference type="NCBI Taxonomy" id="421"/>
    <lineage>
        <taxon>Bacteria</taxon>
        <taxon>Pseudomonadati</taxon>
        <taxon>Pseudomonadota</taxon>
        <taxon>Gammaproteobacteria</taxon>
        <taxon>Methylococcales</taxon>
        <taxon>Methylococcaceae</taxon>
        <taxon>Methylomonas</taxon>
    </lineage>
</organism>
<evidence type="ECO:0000313" key="2">
    <source>
        <dbReference type="Proteomes" id="UP000077763"/>
    </source>
</evidence>
<dbReference type="AlphaFoldDB" id="A0A177LWR3"/>
<comment type="caution">
    <text evidence="1">The sequence shown here is derived from an EMBL/GenBank/DDBJ whole genome shotgun (WGS) entry which is preliminary data.</text>
</comment>
<reference evidence="1 2" key="1">
    <citation type="submission" date="2016-03" db="EMBL/GenBank/DDBJ databases">
        <authorList>
            <person name="Ploux O."/>
        </authorList>
    </citation>
    <scope>NUCLEOTIDE SEQUENCE [LARGE SCALE GENOMIC DNA]</scope>
    <source>
        <strain evidence="1 2">R-45371</strain>
    </source>
</reference>
<dbReference type="EMBL" id="LUUH01000101">
    <property type="protein sequence ID" value="OAH97379.1"/>
    <property type="molecule type" value="Genomic_DNA"/>
</dbReference>
<proteinExistence type="predicted"/>
<protein>
    <submittedName>
        <fullName evidence="1">Uncharacterized protein</fullName>
    </submittedName>
</protein>
<evidence type="ECO:0000313" key="1">
    <source>
        <dbReference type="EMBL" id="OAH97379.1"/>
    </source>
</evidence>
<name>A0A177LWR3_METMH</name>
<dbReference type="RefSeq" id="WP_064038654.1">
    <property type="nucleotide sequence ID" value="NZ_LUUH01000101.1"/>
</dbReference>
<accession>A0A177LWR3</accession>
<gene>
    <name evidence="1" type="ORF">A1353_23110</name>
</gene>
<sequence>MKSLAILELGETLLENQKMINQLQEENTAIKKILVKHLVVDQELDFGDGKIECRQHADSLSFVPRKEVLSYIRLKYGKDIARDVDNRCTKITKAKKTLYIKARKTR</sequence>